<evidence type="ECO:0000256" key="1">
    <source>
        <dbReference type="SAM" id="Phobius"/>
    </source>
</evidence>
<feature type="transmembrane region" description="Helical" evidence="1">
    <location>
        <begin position="26"/>
        <end position="47"/>
    </location>
</feature>
<accession>A0ABY2TU38</accession>
<feature type="transmembrane region" description="Helical" evidence="1">
    <location>
        <begin position="59"/>
        <end position="77"/>
    </location>
</feature>
<evidence type="ECO:0000313" key="2">
    <source>
        <dbReference type="EMBL" id="TKZ36271.1"/>
    </source>
</evidence>
<reference evidence="2 3" key="1">
    <citation type="journal article" date="2019" name="Anaerobe">
        <title>Brachyspira catarrhinii sp. nov., an anaerobic intestinal spirochaete isolated from vervet monkeys may have been misidentified as Brachyspira aalborgi in previous studies.</title>
        <authorList>
            <person name="Phillips N.D."/>
            <person name="La T."/>
            <person name="Hampson D.J."/>
        </authorList>
    </citation>
    <scope>NUCLEOTIDE SEQUENCE [LARGE SCALE GENOMIC DNA]</scope>
    <source>
        <strain evidence="2 3">Z12</strain>
    </source>
</reference>
<proteinExistence type="predicted"/>
<comment type="caution">
    <text evidence="2">The sequence shown here is derived from an EMBL/GenBank/DDBJ whole genome shotgun (WGS) entry which is preliminary data.</text>
</comment>
<keyword evidence="1" id="KW-1133">Transmembrane helix</keyword>
<organism evidence="2 3">
    <name type="scientific">Brachyspira catarrhinii</name>
    <dbReference type="NCBI Taxonomy" id="2528966"/>
    <lineage>
        <taxon>Bacteria</taxon>
        <taxon>Pseudomonadati</taxon>
        <taxon>Spirochaetota</taxon>
        <taxon>Spirochaetia</taxon>
        <taxon>Brachyspirales</taxon>
        <taxon>Brachyspiraceae</taxon>
        <taxon>Brachyspira</taxon>
    </lineage>
</organism>
<keyword evidence="3" id="KW-1185">Reference proteome</keyword>
<dbReference type="EMBL" id="SJDU01000011">
    <property type="protein sequence ID" value="TKZ36271.1"/>
    <property type="molecule type" value="Genomic_DNA"/>
</dbReference>
<sequence>MMLFIIIDLTFLRIIFRRKDPYEKKFALVLIIYSIVLPMTYGAFLLLKHSDEEMKEFGIFLLIVCIITIILSILYSIKTIKKITMINFEKNFNLIFYKIDGIDDKILYLQNEISKFSGKDREKTKFLYMNLIQHNLAKIEEIDDKILYLQNEFTKLSRKDREKIKVLYTNVIESHLSEIDAIDDKILFLKNGIEKWAEKDNVIRKILEEKIRYFDINRERIEEERIWAEEKEKKRLKFIMKWQAM</sequence>
<gene>
    <name evidence="2" type="ORF">EZH24_01050</name>
</gene>
<evidence type="ECO:0000313" key="3">
    <source>
        <dbReference type="Proteomes" id="UP000310168"/>
    </source>
</evidence>
<name>A0ABY2TU38_9SPIR</name>
<keyword evidence="1" id="KW-0472">Membrane</keyword>
<dbReference type="Proteomes" id="UP000310168">
    <property type="component" value="Unassembled WGS sequence"/>
</dbReference>
<keyword evidence="1" id="KW-0812">Transmembrane</keyword>
<protein>
    <submittedName>
        <fullName evidence="2">Uncharacterized protein</fullName>
    </submittedName>
</protein>